<dbReference type="SUPFAM" id="SSF51984">
    <property type="entry name" value="MurCD N-terminal domain"/>
    <property type="match status" value="1"/>
</dbReference>
<proteinExistence type="inferred from homology"/>
<keyword evidence="7 8" id="KW-0131">Cell cycle</keyword>
<dbReference type="InterPro" id="IPR036615">
    <property type="entry name" value="Mur_ligase_C_dom_sf"/>
</dbReference>
<dbReference type="EMBL" id="CP013002">
    <property type="protein sequence ID" value="ALL12721.1"/>
    <property type="molecule type" value="Genomic_DNA"/>
</dbReference>
<evidence type="ECO:0000256" key="8">
    <source>
        <dbReference type="RuleBase" id="RU003664"/>
    </source>
</evidence>
<feature type="binding site" evidence="7">
    <location>
        <begin position="123"/>
        <end position="129"/>
    </location>
    <ligand>
        <name>ATP</name>
        <dbReference type="ChEBI" id="CHEBI:30616"/>
    </ligand>
</feature>
<evidence type="ECO:0000313" key="12">
    <source>
        <dbReference type="Proteomes" id="UP000056905"/>
    </source>
</evidence>
<organism evidence="11 12">
    <name type="scientific">Caulobacter henricii</name>
    <dbReference type="NCBI Taxonomy" id="69395"/>
    <lineage>
        <taxon>Bacteria</taxon>
        <taxon>Pseudomonadati</taxon>
        <taxon>Pseudomonadota</taxon>
        <taxon>Alphaproteobacteria</taxon>
        <taxon>Caulobacterales</taxon>
        <taxon>Caulobacteraceae</taxon>
        <taxon>Caulobacter</taxon>
    </lineage>
</organism>
<dbReference type="RefSeq" id="WP_062145002.1">
    <property type="nucleotide sequence ID" value="NZ_CP013002.1"/>
</dbReference>
<evidence type="ECO:0000256" key="2">
    <source>
        <dbReference type="ARBA" id="ARBA00004752"/>
    </source>
</evidence>
<evidence type="ECO:0000256" key="4">
    <source>
        <dbReference type="ARBA" id="ARBA00022598"/>
    </source>
</evidence>
<protein>
    <recommendedName>
        <fullName evidence="7 8">UDP-N-acetylmuramoylalanine--D-glutamate ligase</fullName>
        <ecNumber evidence="7 8">6.3.2.9</ecNumber>
    </recommendedName>
    <alternativeName>
        <fullName evidence="7">D-glutamic acid-adding enzyme</fullName>
    </alternativeName>
    <alternativeName>
        <fullName evidence="7">UDP-N-acetylmuramoyl-L-alanyl-D-glutamate synthetase</fullName>
    </alternativeName>
</protein>
<dbReference type="Pfam" id="PF21799">
    <property type="entry name" value="MurD-like_N"/>
    <property type="match status" value="1"/>
</dbReference>
<evidence type="ECO:0000256" key="6">
    <source>
        <dbReference type="ARBA" id="ARBA00022840"/>
    </source>
</evidence>
<dbReference type="NCBIfam" id="TIGR01087">
    <property type="entry name" value="murD"/>
    <property type="match status" value="1"/>
</dbReference>
<dbReference type="Gene3D" id="3.40.50.720">
    <property type="entry name" value="NAD(P)-binding Rossmann-like Domain"/>
    <property type="match status" value="1"/>
</dbReference>
<dbReference type="UniPathway" id="UPA00219"/>
<dbReference type="Proteomes" id="UP000056905">
    <property type="component" value="Chromosome"/>
</dbReference>
<dbReference type="EC" id="6.3.2.9" evidence="7 8"/>
<feature type="domain" description="Mur ligase C-terminal" evidence="9">
    <location>
        <begin position="325"/>
        <end position="438"/>
    </location>
</feature>
<dbReference type="Gene3D" id="3.90.190.20">
    <property type="entry name" value="Mur ligase, C-terminal domain"/>
    <property type="match status" value="1"/>
</dbReference>
<comment type="pathway">
    <text evidence="2 7 8">Cell wall biogenesis; peptidoglycan biosynthesis.</text>
</comment>
<dbReference type="GO" id="GO:0005737">
    <property type="term" value="C:cytoplasm"/>
    <property type="evidence" value="ECO:0007669"/>
    <property type="project" value="UniProtKB-SubCell"/>
</dbReference>
<evidence type="ECO:0000256" key="5">
    <source>
        <dbReference type="ARBA" id="ARBA00022741"/>
    </source>
</evidence>
<dbReference type="InterPro" id="IPR036565">
    <property type="entry name" value="Mur-like_cat_sf"/>
</dbReference>
<comment type="catalytic activity">
    <reaction evidence="7 8">
        <text>UDP-N-acetyl-alpha-D-muramoyl-L-alanine + D-glutamate + ATP = UDP-N-acetyl-alpha-D-muramoyl-L-alanyl-D-glutamate + ADP + phosphate + H(+)</text>
        <dbReference type="Rhea" id="RHEA:16429"/>
        <dbReference type="ChEBI" id="CHEBI:15378"/>
        <dbReference type="ChEBI" id="CHEBI:29986"/>
        <dbReference type="ChEBI" id="CHEBI:30616"/>
        <dbReference type="ChEBI" id="CHEBI:43474"/>
        <dbReference type="ChEBI" id="CHEBI:83898"/>
        <dbReference type="ChEBI" id="CHEBI:83900"/>
        <dbReference type="ChEBI" id="CHEBI:456216"/>
        <dbReference type="EC" id="6.3.2.9"/>
    </reaction>
</comment>
<keyword evidence="7 8" id="KW-0961">Cell wall biogenesis/degradation</keyword>
<dbReference type="InterPro" id="IPR013221">
    <property type="entry name" value="Mur_ligase_cen"/>
</dbReference>
<accession>A0A0P0NXA5</accession>
<evidence type="ECO:0000259" key="10">
    <source>
        <dbReference type="Pfam" id="PF08245"/>
    </source>
</evidence>
<keyword evidence="12" id="KW-1185">Reference proteome</keyword>
<keyword evidence="6 7" id="KW-0067">ATP-binding</keyword>
<comment type="function">
    <text evidence="7 8">Cell wall formation. Catalyzes the addition of glutamate to the nucleotide precursor UDP-N-acetylmuramoyl-L-alanine (UMA).</text>
</comment>
<dbReference type="GO" id="GO:0005524">
    <property type="term" value="F:ATP binding"/>
    <property type="evidence" value="ECO:0007669"/>
    <property type="project" value="UniProtKB-UniRule"/>
</dbReference>
<dbReference type="SUPFAM" id="SSF53244">
    <property type="entry name" value="MurD-like peptide ligases, peptide-binding domain"/>
    <property type="match status" value="1"/>
</dbReference>
<dbReference type="Gene3D" id="3.40.1190.10">
    <property type="entry name" value="Mur-like, catalytic domain"/>
    <property type="match status" value="1"/>
</dbReference>
<dbReference type="Pfam" id="PF02875">
    <property type="entry name" value="Mur_ligase_C"/>
    <property type="match status" value="1"/>
</dbReference>
<dbReference type="KEGG" id="chq:AQ619_04760"/>
<dbReference type="GO" id="GO:0008764">
    <property type="term" value="F:UDP-N-acetylmuramoylalanine-D-glutamate ligase activity"/>
    <property type="evidence" value="ECO:0007669"/>
    <property type="project" value="UniProtKB-UniRule"/>
</dbReference>
<dbReference type="GO" id="GO:0051301">
    <property type="term" value="P:cell division"/>
    <property type="evidence" value="ECO:0007669"/>
    <property type="project" value="UniProtKB-KW"/>
</dbReference>
<evidence type="ECO:0000313" key="11">
    <source>
        <dbReference type="EMBL" id="ALL12721.1"/>
    </source>
</evidence>
<dbReference type="OrthoDB" id="9809796at2"/>
<keyword evidence="5 7" id="KW-0547">Nucleotide-binding</keyword>
<dbReference type="PANTHER" id="PTHR43692:SF1">
    <property type="entry name" value="UDP-N-ACETYLMURAMOYLALANINE--D-GLUTAMATE LIGASE"/>
    <property type="match status" value="1"/>
</dbReference>
<reference evidence="11 12" key="1">
    <citation type="submission" date="2015-10" db="EMBL/GenBank/DDBJ databases">
        <title>Conservation of the essential genome among Caulobacter and Brevundimonas species.</title>
        <authorList>
            <person name="Scott D."/>
            <person name="Ely B."/>
        </authorList>
    </citation>
    <scope>NUCLEOTIDE SEQUENCE [LARGE SCALE GENOMIC DNA]</scope>
    <source>
        <strain evidence="11 12">CB4</strain>
    </source>
</reference>
<dbReference type="SUPFAM" id="SSF53623">
    <property type="entry name" value="MurD-like peptide ligases, catalytic domain"/>
    <property type="match status" value="1"/>
</dbReference>
<keyword evidence="4 7" id="KW-0436">Ligase</keyword>
<dbReference type="GO" id="GO:0009252">
    <property type="term" value="P:peptidoglycan biosynthetic process"/>
    <property type="evidence" value="ECO:0007669"/>
    <property type="project" value="UniProtKB-UniRule"/>
</dbReference>
<dbReference type="AlphaFoldDB" id="A0A0P0NXA5"/>
<dbReference type="InterPro" id="IPR004101">
    <property type="entry name" value="Mur_ligase_C"/>
</dbReference>
<evidence type="ECO:0000259" key="9">
    <source>
        <dbReference type="Pfam" id="PF02875"/>
    </source>
</evidence>
<evidence type="ECO:0000256" key="7">
    <source>
        <dbReference type="HAMAP-Rule" id="MF_00639"/>
    </source>
</evidence>
<dbReference type="HAMAP" id="MF_00639">
    <property type="entry name" value="MurD"/>
    <property type="match status" value="1"/>
</dbReference>
<name>A0A0P0NXA5_9CAUL</name>
<dbReference type="STRING" id="69395.AQ619_04760"/>
<dbReference type="PANTHER" id="PTHR43692">
    <property type="entry name" value="UDP-N-ACETYLMURAMOYLALANINE--D-GLUTAMATE LIGASE"/>
    <property type="match status" value="1"/>
</dbReference>
<dbReference type="InterPro" id="IPR005762">
    <property type="entry name" value="MurD"/>
</dbReference>
<keyword evidence="7 8" id="KW-0132">Cell division</keyword>
<sequence>MIPVRGFEGKTVAVFGLGRTGLTAARALVAGGAHVALWDENPASQDAARAEGFKVVDLRSADWSHFAALMLSPGVPLTHPQPHWTVKMARDAGVEILGDIELFARTVNAAPPHKRPKIIAITGTNGKSTTTALIGHLCASAGRDTRVGGNIGTGVLGLDDMHGGAVYVLELSSYQLDLTSSLKADATVLLNISPDHLDRHGGMDGYIAAKRRIFLNQGKGDTAIIGVDDPWCQQICTEITAANRRTIWPISAGKAMGRGVYALQGVLYDATGDRVTEMADLLRARSLPGRHNWQNACAAYAAATAIGIPAQDAVEGLLTFPGLAHRMETVGTLGRVRFVNDSKATNADAARQAMSSYPKFYWIAGGVAKAGGISELADLFPRVAKAYLIGEASLAFGQTLEGKAPIRHCASLEIATAAAYSDALDSGEDAIVLLSPACASFDQFSDFEARGEAFRAAVEGLGKIGAKAG</sequence>
<dbReference type="GO" id="GO:0071555">
    <property type="term" value="P:cell wall organization"/>
    <property type="evidence" value="ECO:0007669"/>
    <property type="project" value="UniProtKB-KW"/>
</dbReference>
<comment type="similarity">
    <text evidence="7">Belongs to the MurCDEF family.</text>
</comment>
<dbReference type="GO" id="GO:0008360">
    <property type="term" value="P:regulation of cell shape"/>
    <property type="evidence" value="ECO:0007669"/>
    <property type="project" value="UniProtKB-KW"/>
</dbReference>
<dbReference type="Pfam" id="PF08245">
    <property type="entry name" value="Mur_ligase_M"/>
    <property type="match status" value="1"/>
</dbReference>
<dbReference type="eggNOG" id="COG0771">
    <property type="taxonomic scope" value="Bacteria"/>
</dbReference>
<gene>
    <name evidence="7 11" type="primary">murD</name>
    <name evidence="11" type="ORF">AQ619_04760</name>
</gene>
<comment type="subcellular location">
    <subcellularLocation>
        <location evidence="1 7 8">Cytoplasm</location>
    </subcellularLocation>
</comment>
<evidence type="ECO:0000256" key="1">
    <source>
        <dbReference type="ARBA" id="ARBA00004496"/>
    </source>
</evidence>
<keyword evidence="7 8" id="KW-0133">Cell shape</keyword>
<feature type="domain" description="Mur ligase central" evidence="10">
    <location>
        <begin position="121"/>
        <end position="303"/>
    </location>
</feature>
<keyword evidence="7 8" id="KW-0573">Peptidoglycan synthesis</keyword>
<evidence type="ECO:0000256" key="3">
    <source>
        <dbReference type="ARBA" id="ARBA00022490"/>
    </source>
</evidence>
<keyword evidence="3 7" id="KW-0963">Cytoplasm</keyword>